<comment type="caution">
    <text evidence="3">The sequence shown here is derived from an EMBL/GenBank/DDBJ whole genome shotgun (WGS) entry which is preliminary data.</text>
</comment>
<dbReference type="Proteomes" id="UP000279562">
    <property type="component" value="Unassembled WGS sequence"/>
</dbReference>
<evidence type="ECO:0000259" key="1">
    <source>
        <dbReference type="Pfam" id="PF13175"/>
    </source>
</evidence>
<keyword evidence="4" id="KW-1185">Reference proteome</keyword>
<dbReference type="InterPro" id="IPR027417">
    <property type="entry name" value="P-loop_NTPase"/>
</dbReference>
<dbReference type="AlphaFoldDB" id="A0A3P2A065"/>
<reference evidence="3 4" key="1">
    <citation type="submission" date="2018-11" db="EMBL/GenBank/DDBJ databases">
        <title>Genomes From Bacteria Associated with the Canine Oral Cavity: a Test Case for Automated Genome-Based Taxonomic Assignment.</title>
        <authorList>
            <person name="Coil D.A."/>
            <person name="Jospin G."/>
            <person name="Darling A.E."/>
            <person name="Wallis C."/>
            <person name="Davis I.J."/>
            <person name="Harris S."/>
            <person name="Eisen J.A."/>
            <person name="Holcombe L.J."/>
            <person name="O'Flynn C."/>
        </authorList>
    </citation>
    <scope>NUCLEOTIDE SEQUENCE [LARGE SCALE GENOMIC DNA]</scope>
    <source>
        <strain evidence="3 4">OH1047_COT-310</strain>
    </source>
</reference>
<dbReference type="SUPFAM" id="SSF52540">
    <property type="entry name" value="P-loop containing nucleoside triphosphate hydrolases"/>
    <property type="match status" value="1"/>
</dbReference>
<feature type="domain" description="OLD protein-like TOPRIM" evidence="2">
    <location>
        <begin position="356"/>
        <end position="425"/>
    </location>
</feature>
<dbReference type="Pfam" id="PF13175">
    <property type="entry name" value="AAA_15"/>
    <property type="match status" value="1"/>
</dbReference>
<dbReference type="EMBL" id="RQYF01000088">
    <property type="protein sequence ID" value="RRD88226.1"/>
    <property type="molecule type" value="Genomic_DNA"/>
</dbReference>
<dbReference type="PANTHER" id="PTHR43581">
    <property type="entry name" value="ATP/GTP PHOSPHATASE"/>
    <property type="match status" value="1"/>
</dbReference>
<gene>
    <name evidence="3" type="ORF">EII33_12440</name>
</gene>
<dbReference type="InterPro" id="IPR034139">
    <property type="entry name" value="TOPRIM_OLD"/>
</dbReference>
<sequence length="446" mass="50051">MSHINRLKINNYRGIKSLYQDFGKENFVILIGRGDSGKSTILSAIHAVLSPSWNMSFSDLDFHYQDTSSPIEIEVELSDIPHELLSERKFGLYVINDLTDDKCQESNLRIIIKLSVNESLEPRWVVKARPESDIEDKVISAQERALFAINFITDYTDNQFAYNKISPLYSFTKSSLGDSKPIDKIKSKMLRTMSASLGNDDMAELNRPLAKLKTTVEQLGLSIGELSTGIDIKENPYTGNSIALHERSDCMELPFRLHGKGSKRLMSIAIQMELAQTGGIALIDEIEQGLEPDRIATLVRLFRKMDKGQMFITTHSMNVILEAEANNLFVLNKGEDSLFQVDCDMDNCRRSNPQAFFGKKLIVCEGKTECGFLRALDMDIEKKYDANFSTKGVVIVNANGGDKIYTYAIKLKNLGYDVCVFADNDVSEELSKSMDAARLSSIIAVR</sequence>
<organism evidence="3 4">
    <name type="scientific">Prevotella heparinolytica</name>
    <dbReference type="NCBI Taxonomy" id="28113"/>
    <lineage>
        <taxon>Bacteria</taxon>
        <taxon>Pseudomonadati</taxon>
        <taxon>Bacteroidota</taxon>
        <taxon>Bacteroidia</taxon>
        <taxon>Bacteroidales</taxon>
        <taxon>Bacteroidaceae</taxon>
        <taxon>Bacteroides</taxon>
    </lineage>
</organism>
<dbReference type="Gene3D" id="3.40.50.300">
    <property type="entry name" value="P-loop containing nucleotide triphosphate hydrolases"/>
    <property type="match status" value="1"/>
</dbReference>
<dbReference type="PANTHER" id="PTHR43581:SF4">
    <property type="entry name" value="ATP_GTP PHOSPHATASE"/>
    <property type="match status" value="1"/>
</dbReference>
<dbReference type="InterPro" id="IPR051396">
    <property type="entry name" value="Bact_Antivir_Def_Nuclease"/>
</dbReference>
<dbReference type="InterPro" id="IPR041685">
    <property type="entry name" value="AAA_GajA/Old/RecF-like"/>
</dbReference>
<evidence type="ECO:0000313" key="4">
    <source>
        <dbReference type="Proteomes" id="UP000279562"/>
    </source>
</evidence>
<evidence type="ECO:0000313" key="3">
    <source>
        <dbReference type="EMBL" id="RRD88226.1"/>
    </source>
</evidence>
<accession>A0A3P2A065</accession>
<evidence type="ECO:0000259" key="2">
    <source>
        <dbReference type="Pfam" id="PF20469"/>
    </source>
</evidence>
<proteinExistence type="predicted"/>
<feature type="domain" description="Endonuclease GajA/Old nuclease/RecF-like AAA" evidence="1">
    <location>
        <begin position="4"/>
        <end position="320"/>
    </location>
</feature>
<name>A0A3P2A065_9BACE</name>
<dbReference type="Pfam" id="PF20469">
    <property type="entry name" value="OLD-like_TOPRIM"/>
    <property type="match status" value="1"/>
</dbReference>
<protein>
    <submittedName>
        <fullName evidence="3">DUF2813 domain-containing protein</fullName>
    </submittedName>
</protein>
<dbReference type="CDD" id="cd00267">
    <property type="entry name" value="ABC_ATPase"/>
    <property type="match status" value="1"/>
</dbReference>